<evidence type="ECO:0000256" key="1">
    <source>
        <dbReference type="SAM" id="Phobius"/>
    </source>
</evidence>
<feature type="transmembrane region" description="Helical" evidence="1">
    <location>
        <begin position="41"/>
        <end position="60"/>
    </location>
</feature>
<reference evidence="2 3" key="1">
    <citation type="submission" date="2019-01" db="EMBL/GenBank/DDBJ databases">
        <authorList>
            <consortium name="Pathogen Informatics"/>
        </authorList>
    </citation>
    <scope>NUCLEOTIDE SEQUENCE [LARGE SCALE GENOMIC DNA]</scope>
    <source>
        <strain evidence="2 3">NCTC10166</strain>
    </source>
</reference>
<dbReference type="NCBIfam" id="NF045889">
    <property type="entry name" value="ICE_Mbov_0396_TM"/>
    <property type="match status" value="1"/>
</dbReference>
<feature type="transmembrane region" description="Helical" evidence="1">
    <location>
        <begin position="116"/>
        <end position="135"/>
    </location>
</feature>
<dbReference type="NCBIfam" id="NF045848">
    <property type="entry name" value="MMCAP2_0566_fam"/>
    <property type="match status" value="1"/>
</dbReference>
<dbReference type="Proteomes" id="UP000289440">
    <property type="component" value="Chromosome"/>
</dbReference>
<feature type="transmembrane region" description="Helical" evidence="1">
    <location>
        <begin position="12"/>
        <end position="35"/>
    </location>
</feature>
<dbReference type="KEGG" id="mnu:NCTC10166_00307"/>
<sequence>MFNWLFNLIAKIINAIISPIAFIFFSVISIISVAIPYTFLRILEMLLNFFNFNIFIRIFFENKKIEANNINKLFWVIFSFAAIMFFVIFIISIIVAAIKLKNKKPEDIQKVLKKSIMSFFMVFSLPFVIVFFTYFTNNLIQIINDALFSKSNDAVISTIFKEFKPTKFNKNEWINYVDSWFWESAAISSSYEGLAWGEGLALTSLLLIVIIIIAWMFALLILQSISKIFMLFVLIIVSPYPIIKSMKDDGKALSNYWSQLKTCLLYFFAQKAVIFLLMVFLMLSTNFKLDWFSNNLNVSSQVANQVDFYLNYIIRVFFILASVLTIMGIMKKLGIEINPKKMFRTEVENWKQISSKNVSLPSYNSLFTTKNLQSQKAFTGLASSATETINQPWVSTALKTFNPSNEIKSNNIKNFLPEKTISKLKEKK</sequence>
<dbReference type="EMBL" id="LR214951">
    <property type="protein sequence ID" value="VEU59339.1"/>
    <property type="molecule type" value="Genomic_DNA"/>
</dbReference>
<feature type="transmembrane region" description="Helical" evidence="1">
    <location>
        <begin position="264"/>
        <end position="289"/>
    </location>
</feature>
<accession>A0A449A529</accession>
<name>A0A449A529_9BACT</name>
<evidence type="ECO:0000313" key="2">
    <source>
        <dbReference type="EMBL" id="VEU59339.1"/>
    </source>
</evidence>
<protein>
    <submittedName>
        <fullName evidence="2">Uncharacterized protein</fullName>
    </submittedName>
</protein>
<proteinExistence type="predicted"/>
<dbReference type="RefSeq" id="WP_129719736.1">
    <property type="nucleotide sequence ID" value="NZ_LR214951.1"/>
</dbReference>
<keyword evidence="3" id="KW-1185">Reference proteome</keyword>
<keyword evidence="1" id="KW-0812">Transmembrane</keyword>
<organism evidence="2 3">
    <name type="scientific">Mesomycoplasma neurolyticum</name>
    <dbReference type="NCBI Taxonomy" id="2120"/>
    <lineage>
        <taxon>Bacteria</taxon>
        <taxon>Bacillati</taxon>
        <taxon>Mycoplasmatota</taxon>
        <taxon>Mycoplasmoidales</taxon>
        <taxon>Metamycoplasmataceae</taxon>
        <taxon>Mesomycoplasma</taxon>
    </lineage>
</organism>
<gene>
    <name evidence="2" type="ORF">NCTC10166_00307</name>
</gene>
<dbReference type="AlphaFoldDB" id="A0A449A529"/>
<keyword evidence="1" id="KW-1133">Transmembrane helix</keyword>
<feature type="transmembrane region" description="Helical" evidence="1">
    <location>
        <begin position="224"/>
        <end position="243"/>
    </location>
</feature>
<evidence type="ECO:0000313" key="3">
    <source>
        <dbReference type="Proteomes" id="UP000289440"/>
    </source>
</evidence>
<keyword evidence="1" id="KW-0472">Membrane</keyword>
<feature type="transmembrane region" description="Helical" evidence="1">
    <location>
        <begin position="309"/>
        <end position="330"/>
    </location>
</feature>
<feature type="transmembrane region" description="Helical" evidence="1">
    <location>
        <begin position="72"/>
        <end position="96"/>
    </location>
</feature>
<feature type="transmembrane region" description="Helical" evidence="1">
    <location>
        <begin position="199"/>
        <end position="218"/>
    </location>
</feature>